<organism evidence="1 2">
    <name type="scientific">Trametes sanguinea</name>
    <dbReference type="NCBI Taxonomy" id="158606"/>
    <lineage>
        <taxon>Eukaryota</taxon>
        <taxon>Fungi</taxon>
        <taxon>Dikarya</taxon>
        <taxon>Basidiomycota</taxon>
        <taxon>Agaricomycotina</taxon>
        <taxon>Agaricomycetes</taxon>
        <taxon>Polyporales</taxon>
        <taxon>Polyporaceae</taxon>
        <taxon>Trametes</taxon>
    </lineage>
</organism>
<dbReference type="EMBL" id="JANSHE010005471">
    <property type="protein sequence ID" value="KAJ2970826.1"/>
    <property type="molecule type" value="Genomic_DNA"/>
</dbReference>
<name>A0ACC1MX53_9APHY</name>
<comment type="caution">
    <text evidence="1">The sequence shown here is derived from an EMBL/GenBank/DDBJ whole genome shotgun (WGS) entry which is preliminary data.</text>
</comment>
<keyword evidence="2" id="KW-1185">Reference proteome</keyword>
<proteinExistence type="predicted"/>
<sequence>MLRCSGFPSTPRRIIDINQNLYLVGYRYYCGHQDCGKIFASWSPAVLSALPPPLAAEFTFVLSRRNGITDQLAALLRSSFQRGLGPDPFAKMIRTFHIRRYEQLYSQYLELVKTRIPMVRTGFLSLHADFSDWEDLSGYAGFVPTQGYFRSIYNTLIEQHAQEFDQYSAMLPATIICADHSHKVPKHLIKVNGEQVFSALHTVVNEYGECRSMTLTPTKAHDQFMPLLARIPHSLRLYGHNDIQLVFTDNVRADKPELERVFPSLLKDLTPIPSSSLQALALPPTWEVTILGSSYQVNNRVNGIMDDLSGSPDEERLHIAMDMEWSVDRASGIHGRVALVTFVYHETIFLIPLATYLRDDGLHLPHMLLVMLRSPRVKKYGVSIKGDFTRLYNDCSFAADEDAPGFDGAVELGDKAQRRGLVSHANVGLAELVSLTLRRHLPVELGC</sequence>
<evidence type="ECO:0000313" key="1">
    <source>
        <dbReference type="EMBL" id="KAJ2970826.1"/>
    </source>
</evidence>
<reference evidence="1" key="1">
    <citation type="submission" date="2022-08" db="EMBL/GenBank/DDBJ databases">
        <title>Genome Sequence of Pycnoporus sanguineus.</title>
        <authorList>
            <person name="Buettner E."/>
        </authorList>
    </citation>
    <scope>NUCLEOTIDE SEQUENCE</scope>
    <source>
        <strain evidence="1">CG-C14</strain>
    </source>
</reference>
<accession>A0ACC1MX53</accession>
<gene>
    <name evidence="1" type="ORF">NUW54_g12644</name>
</gene>
<protein>
    <submittedName>
        <fullName evidence="1">Uncharacterized protein</fullName>
    </submittedName>
</protein>
<dbReference type="Proteomes" id="UP001144978">
    <property type="component" value="Unassembled WGS sequence"/>
</dbReference>
<evidence type="ECO:0000313" key="2">
    <source>
        <dbReference type="Proteomes" id="UP001144978"/>
    </source>
</evidence>